<dbReference type="PANTHER" id="PTHR31299">
    <property type="entry name" value="ESTERASE, PUTATIVE (AFU_ORTHOLOGUE AFUA_1G05850)-RELATED"/>
    <property type="match status" value="1"/>
</dbReference>
<name>A0A934I1Y5_9CLOT</name>
<protein>
    <submittedName>
        <fullName evidence="1">Erythromycin esterase family protein</fullName>
    </submittedName>
</protein>
<dbReference type="InterPro" id="IPR007815">
    <property type="entry name" value="Emycin_Estase"/>
</dbReference>
<evidence type="ECO:0000313" key="1">
    <source>
        <dbReference type="EMBL" id="MBI6875334.1"/>
    </source>
</evidence>
<dbReference type="Proteomes" id="UP000622687">
    <property type="component" value="Unassembled WGS sequence"/>
</dbReference>
<accession>A0A934I1Y5</accession>
<dbReference type="RefSeq" id="WP_211144687.1">
    <property type="nucleotide sequence ID" value="NZ_JAEEGB010000041.1"/>
</dbReference>
<dbReference type="InterPro" id="IPR014622">
    <property type="entry name" value="UCP036794_erythomycin"/>
</dbReference>
<reference evidence="1" key="1">
    <citation type="submission" date="2020-12" db="EMBL/GenBank/DDBJ databases">
        <title>Clostridium thailandense sp. nov., a novel acetogenic bacterium isolated from peat land soil in Thailand.</title>
        <authorList>
            <person name="Chaikitkaew S."/>
            <person name="Birkeland N.K."/>
        </authorList>
    </citation>
    <scope>NUCLEOTIDE SEQUENCE</scope>
    <source>
        <strain evidence="1">DSM 17425</strain>
    </source>
</reference>
<gene>
    <name evidence="1" type="ORF">I6U51_21915</name>
</gene>
<dbReference type="PANTHER" id="PTHR31299:SF0">
    <property type="entry name" value="ESTERASE, PUTATIVE (AFU_ORTHOLOGUE AFUA_1G05850)-RELATED"/>
    <property type="match status" value="1"/>
</dbReference>
<dbReference type="EMBL" id="JAEEGB010000041">
    <property type="protein sequence ID" value="MBI6875334.1"/>
    <property type="molecule type" value="Genomic_DNA"/>
</dbReference>
<dbReference type="Gene3D" id="1.20.1440.30">
    <property type="entry name" value="Biosynthetic Protein domain"/>
    <property type="match status" value="1"/>
</dbReference>
<dbReference type="Gene3D" id="3.40.1660.10">
    <property type="entry name" value="EreA-like (biosynthetic domain)"/>
    <property type="match status" value="1"/>
</dbReference>
<proteinExistence type="predicted"/>
<dbReference type="CDD" id="cd14728">
    <property type="entry name" value="Ere-like"/>
    <property type="match status" value="1"/>
</dbReference>
<evidence type="ECO:0000313" key="2">
    <source>
        <dbReference type="Proteomes" id="UP000622687"/>
    </source>
</evidence>
<organism evidence="1 2">
    <name type="scientific">Clostridium aciditolerans</name>
    <dbReference type="NCBI Taxonomy" id="339861"/>
    <lineage>
        <taxon>Bacteria</taxon>
        <taxon>Bacillati</taxon>
        <taxon>Bacillota</taxon>
        <taxon>Clostridia</taxon>
        <taxon>Eubacteriales</taxon>
        <taxon>Clostridiaceae</taxon>
        <taxon>Clostridium</taxon>
    </lineage>
</organism>
<dbReference type="InterPro" id="IPR052036">
    <property type="entry name" value="Hydrolase/PRTase-associated"/>
</dbReference>
<dbReference type="PIRSF" id="PIRSF036794">
    <property type="entry name" value="UCP_erythr_ester"/>
    <property type="match status" value="1"/>
</dbReference>
<dbReference type="SUPFAM" id="SSF159501">
    <property type="entry name" value="EreA/ChaN-like"/>
    <property type="match status" value="1"/>
</dbReference>
<keyword evidence="2" id="KW-1185">Reference proteome</keyword>
<dbReference type="Pfam" id="PF05139">
    <property type="entry name" value="Erythro_esteras"/>
    <property type="match status" value="1"/>
</dbReference>
<dbReference type="GO" id="GO:0046677">
    <property type="term" value="P:response to antibiotic"/>
    <property type="evidence" value="ECO:0007669"/>
    <property type="project" value="InterPro"/>
</dbReference>
<dbReference type="AlphaFoldDB" id="A0A934I1Y5"/>
<comment type="caution">
    <text evidence="1">The sequence shown here is derived from an EMBL/GenBank/DDBJ whole genome shotgun (WGS) entry which is preliminary data.</text>
</comment>
<sequence>MKTLKSYLRILFSILFLSLILFNWGCISGKAEEAQSVDLQNKIIPLKTTKAGNGFEDLDKLQEILKDKKIVAMGEATHGTKEFFEMKHRMFEFLVEKMGYRLFAIEAEFGGAQDVNDYILYGKGNAEDAIKSMKFWTWSTEEVVDMVEWMRNYNENPEHKTKIKFYGFDMQSGDKNSARVLEYIKKVDNNKLSEFKGKLSDVNDKLYSLDKEKLENIKKGTEQLKNIFEEKKQDYVNKSSISEYEKVLQDLNVINQCVEYVIITKTEGWGKASNTRDHCMAQNAKWILDYEKQFGNDKIMLWAHNGHITKKISNYKSMGQNLKEMFNDEYYAIGFDFYQGSFRAIPCDSRGQTIGSGLAKFNISSSDSNSFAYSFEKTGVPLSFIDFKSASKDTNISAWLSQKQLIHSIGAIYNGRPNQWMLPEVPMESYDGLIFVKKTTAAIGIKGYETKIEDGDAETSIYKGIFRTIKSLTQ</sequence>
<dbReference type="Gene3D" id="3.30.1870.10">
    <property type="entry name" value="EreA-like, domain 2"/>
    <property type="match status" value="1"/>
</dbReference>